<dbReference type="Pfam" id="PF00291">
    <property type="entry name" value="PALP"/>
    <property type="match status" value="1"/>
</dbReference>
<dbReference type="GO" id="GO:0008838">
    <property type="term" value="F:diaminopropionate ammonia-lyase activity"/>
    <property type="evidence" value="ECO:0007669"/>
    <property type="project" value="UniProtKB-EC"/>
</dbReference>
<dbReference type="SUPFAM" id="SSF53686">
    <property type="entry name" value="Tryptophan synthase beta subunit-like PLP-dependent enzymes"/>
    <property type="match status" value="1"/>
</dbReference>
<dbReference type="PANTHER" id="PTHR42937">
    <property type="match status" value="1"/>
</dbReference>
<keyword evidence="5" id="KW-1185">Reference proteome</keyword>
<dbReference type="RefSeq" id="WP_135271627.1">
    <property type="nucleotide sequence ID" value="NZ_SRIB01000013.1"/>
</dbReference>
<dbReference type="AlphaFoldDB" id="A0A4Z0D223"/>
<dbReference type="InterPro" id="IPR010081">
    <property type="entry name" value="DiNH2opropionate_NH3_lyase"/>
</dbReference>
<dbReference type="OrthoDB" id="34584at2"/>
<keyword evidence="2" id="KW-0663">Pyridoxal phosphate</keyword>
<evidence type="ECO:0000313" key="5">
    <source>
        <dbReference type="Proteomes" id="UP000298381"/>
    </source>
</evidence>
<gene>
    <name evidence="4" type="primary">dpaL</name>
    <name evidence="4" type="ORF">E4100_08525</name>
</gene>
<name>A0A4Z0D223_9FIRM</name>
<comment type="caution">
    <text evidence="4">The sequence shown here is derived from an EMBL/GenBank/DDBJ whole genome shotgun (WGS) entry which is preliminary data.</text>
</comment>
<evidence type="ECO:0000256" key="2">
    <source>
        <dbReference type="ARBA" id="ARBA00022898"/>
    </source>
</evidence>
<sequence length="402" mass="45140">MSTKYEIVTNDITKRKKADLSFLSEDMAKKVLKFHKSFPQYSETPLVELKNLADYLKIKDIFVKDESFRFGLNAFKVLGGSFSIGMYIAQRLNKNIEELTFEELTSDEIKEKLGDITFITATDGNHGRGIAWTAEQLRQKAIVYMPKGSAIERRDRIRVHGAECEILDLNYDDCVRYASKIAEEKGYVMVQDTSWDGYEDIPRWIMQGYMTMAYEAYNELNAGNIVPTHIFVQAGVGSLASAVTGFFSSVYKENKPIITIVEPDKAACLFKTAQYDDGKLHPVTGDMNTIMAGLACGEPVTVGWEVLHSNCEFFLKVPDNTAAHGMRVLGNPLRKDKRVISGESGAVTAGVVSQLMRLDDLNEIREKINLNENSVVLLFSTEGDTYFEGYLNVVWNGAYPNE</sequence>
<proteinExistence type="predicted"/>
<dbReference type="NCBIfam" id="NF006058">
    <property type="entry name" value="PRK08206.1"/>
    <property type="match status" value="1"/>
</dbReference>
<evidence type="ECO:0000259" key="3">
    <source>
        <dbReference type="Pfam" id="PF00291"/>
    </source>
</evidence>
<evidence type="ECO:0000256" key="1">
    <source>
        <dbReference type="ARBA" id="ARBA00001933"/>
    </source>
</evidence>
<evidence type="ECO:0000313" key="4">
    <source>
        <dbReference type="EMBL" id="TFZ39385.1"/>
    </source>
</evidence>
<comment type="cofactor">
    <cofactor evidence="1">
        <name>pyridoxal 5'-phosphate</name>
        <dbReference type="ChEBI" id="CHEBI:597326"/>
    </cofactor>
</comment>
<dbReference type="CDD" id="cd00640">
    <property type="entry name" value="Trp-synth-beta_II"/>
    <property type="match status" value="1"/>
</dbReference>
<dbReference type="EMBL" id="SRIB01000013">
    <property type="protein sequence ID" value="TFZ39385.1"/>
    <property type="molecule type" value="Genomic_DNA"/>
</dbReference>
<dbReference type="NCBIfam" id="TIGR03528">
    <property type="entry name" value="2_3_DAP_am_ly"/>
    <property type="match status" value="1"/>
</dbReference>
<dbReference type="InterPro" id="IPR019871">
    <property type="entry name" value="DiNH2propionate_NH3-lyase_sub"/>
</dbReference>
<protein>
    <submittedName>
        <fullName evidence="4">Diaminopropionate ammonia-lyase</fullName>
        <ecNumber evidence="4">4.3.1.15</ecNumber>
    </submittedName>
</protein>
<reference evidence="4 5" key="1">
    <citation type="submission" date="2019-03" db="EMBL/GenBank/DDBJ databases">
        <title>Draft genome sequence data and analysis of a Fermenting Bacterium, Soehngenia longevitae strain 1933PT, isolated from petroleum reservoir in Azerbaijan.</title>
        <authorList>
            <person name="Grouzdev D.S."/>
            <person name="Bidzhieva S.K."/>
            <person name="Sokolova D.S."/>
            <person name="Tourova T.P."/>
            <person name="Poltaraus A.B."/>
            <person name="Nazina T.N."/>
        </authorList>
    </citation>
    <scope>NUCLEOTIDE SEQUENCE [LARGE SCALE GENOMIC DNA]</scope>
    <source>
        <strain evidence="4 5">1933P</strain>
    </source>
</reference>
<dbReference type="Gene3D" id="3.40.50.1100">
    <property type="match status" value="3"/>
</dbReference>
<dbReference type="GO" id="GO:1901605">
    <property type="term" value="P:alpha-amino acid metabolic process"/>
    <property type="evidence" value="ECO:0007669"/>
    <property type="project" value="UniProtKB-ARBA"/>
</dbReference>
<dbReference type="GO" id="GO:0030170">
    <property type="term" value="F:pyridoxal phosphate binding"/>
    <property type="evidence" value="ECO:0007669"/>
    <property type="project" value="InterPro"/>
</dbReference>
<dbReference type="EC" id="4.3.1.15" evidence="4"/>
<keyword evidence="4" id="KW-0456">Lyase</keyword>
<dbReference type="InterPro" id="IPR001926">
    <property type="entry name" value="TrpB-like_PALP"/>
</dbReference>
<dbReference type="InterPro" id="IPR036052">
    <property type="entry name" value="TrpB-like_PALP_sf"/>
</dbReference>
<dbReference type="PANTHER" id="PTHR42937:SF1">
    <property type="entry name" value="DIAMINOPROPIONATE AMMONIA-LYASE"/>
    <property type="match status" value="1"/>
</dbReference>
<organism evidence="4 5">
    <name type="scientific">Soehngenia longivitae</name>
    <dbReference type="NCBI Taxonomy" id="2562294"/>
    <lineage>
        <taxon>Bacteria</taxon>
        <taxon>Bacillati</taxon>
        <taxon>Bacillota</taxon>
        <taxon>Tissierellia</taxon>
        <taxon>Tissierellales</taxon>
        <taxon>Tissierellaceae</taxon>
        <taxon>Soehngenia</taxon>
    </lineage>
</organism>
<accession>A0A4Z0D223</accession>
<dbReference type="NCBIfam" id="TIGR01747">
    <property type="entry name" value="diampropi_NH3ly"/>
    <property type="match status" value="1"/>
</dbReference>
<feature type="domain" description="Tryptophan synthase beta chain-like PALP" evidence="3">
    <location>
        <begin position="40"/>
        <end position="367"/>
    </location>
</feature>
<dbReference type="Proteomes" id="UP000298381">
    <property type="component" value="Unassembled WGS sequence"/>
</dbReference>